<dbReference type="AlphaFoldDB" id="A0A3Q3ANF8"/>
<dbReference type="InterPro" id="IPR013106">
    <property type="entry name" value="Ig_V-set"/>
</dbReference>
<keyword evidence="3 12" id="KW-0812">Transmembrane</keyword>
<evidence type="ECO:0000256" key="1">
    <source>
        <dbReference type="ARBA" id="ARBA00004251"/>
    </source>
</evidence>
<dbReference type="Proteomes" id="UP000264800">
    <property type="component" value="Unplaced"/>
</dbReference>
<dbReference type="GO" id="GO:0006955">
    <property type="term" value="P:immune response"/>
    <property type="evidence" value="ECO:0007669"/>
    <property type="project" value="TreeGrafter"/>
</dbReference>
<reference evidence="15" key="2">
    <citation type="submission" date="2025-09" db="UniProtKB">
        <authorList>
            <consortium name="Ensembl"/>
        </authorList>
    </citation>
    <scope>IDENTIFICATION</scope>
</reference>
<keyword evidence="2" id="KW-1003">Cell membrane</keyword>
<dbReference type="GO" id="GO:0071222">
    <property type="term" value="P:cellular response to lipopolysaccharide"/>
    <property type="evidence" value="ECO:0007669"/>
    <property type="project" value="TreeGrafter"/>
</dbReference>
<dbReference type="InterPro" id="IPR003599">
    <property type="entry name" value="Ig_sub"/>
</dbReference>
<name>A0A3Q3ANF8_KRYMA</name>
<keyword evidence="6 12" id="KW-0472">Membrane</keyword>
<dbReference type="InterPro" id="IPR036179">
    <property type="entry name" value="Ig-like_dom_sf"/>
</dbReference>
<dbReference type="PANTHER" id="PTHR25466:SF14">
    <property type="entry name" value="BUTYROPHILIN SUBFAMILY 2 MEMBER A2-LIKE-RELATED"/>
    <property type="match status" value="1"/>
</dbReference>
<dbReference type="GO" id="GO:0031295">
    <property type="term" value="P:T cell costimulation"/>
    <property type="evidence" value="ECO:0007669"/>
    <property type="project" value="TreeGrafter"/>
</dbReference>
<dbReference type="InterPro" id="IPR007110">
    <property type="entry name" value="Ig-like_dom"/>
</dbReference>
<feature type="compositionally biased region" description="Basic and acidic residues" evidence="11">
    <location>
        <begin position="375"/>
        <end position="393"/>
    </location>
</feature>
<keyword evidence="16" id="KW-1185">Reference proteome</keyword>
<keyword evidence="4 13" id="KW-0732">Signal</keyword>
<evidence type="ECO:0000256" key="4">
    <source>
        <dbReference type="ARBA" id="ARBA00022729"/>
    </source>
</evidence>
<protein>
    <recommendedName>
        <fullName evidence="14">Ig-like domain-containing protein</fullName>
    </recommendedName>
</protein>
<accession>A0A3Q3ANF8</accession>
<dbReference type="Pfam" id="PF07686">
    <property type="entry name" value="V-set"/>
    <property type="match status" value="2"/>
</dbReference>
<keyword evidence="8" id="KW-0675">Receptor</keyword>
<dbReference type="PANTHER" id="PTHR25466">
    <property type="entry name" value="T-LYMPHOCYTE ACTIVATION ANTIGEN"/>
    <property type="match status" value="1"/>
</dbReference>
<evidence type="ECO:0000256" key="10">
    <source>
        <dbReference type="ARBA" id="ARBA00023319"/>
    </source>
</evidence>
<evidence type="ECO:0000313" key="15">
    <source>
        <dbReference type="Ensembl" id="ENSKMAP00000018338.1"/>
    </source>
</evidence>
<dbReference type="SUPFAM" id="SSF48726">
    <property type="entry name" value="Immunoglobulin"/>
    <property type="match status" value="3"/>
</dbReference>
<feature type="transmembrane region" description="Helical" evidence="12">
    <location>
        <begin position="342"/>
        <end position="364"/>
    </location>
</feature>
<feature type="domain" description="Ig-like" evidence="14">
    <location>
        <begin position="25"/>
        <end position="123"/>
    </location>
</feature>
<keyword evidence="5 12" id="KW-1133">Transmembrane helix</keyword>
<organism evidence="15 16">
    <name type="scientific">Kryptolebias marmoratus</name>
    <name type="common">Mangrove killifish</name>
    <name type="synonym">Rivulus marmoratus</name>
    <dbReference type="NCBI Taxonomy" id="37003"/>
    <lineage>
        <taxon>Eukaryota</taxon>
        <taxon>Metazoa</taxon>
        <taxon>Chordata</taxon>
        <taxon>Craniata</taxon>
        <taxon>Vertebrata</taxon>
        <taxon>Euteleostomi</taxon>
        <taxon>Actinopterygii</taxon>
        <taxon>Neopterygii</taxon>
        <taxon>Teleostei</taxon>
        <taxon>Neoteleostei</taxon>
        <taxon>Acanthomorphata</taxon>
        <taxon>Ovalentaria</taxon>
        <taxon>Atherinomorphae</taxon>
        <taxon>Cyprinodontiformes</taxon>
        <taxon>Rivulidae</taxon>
        <taxon>Kryptolebias</taxon>
    </lineage>
</organism>
<evidence type="ECO:0000256" key="2">
    <source>
        <dbReference type="ARBA" id="ARBA00022475"/>
    </source>
</evidence>
<dbReference type="InterPro" id="IPR013783">
    <property type="entry name" value="Ig-like_fold"/>
</dbReference>
<feature type="region of interest" description="Disordered" evidence="11">
    <location>
        <begin position="370"/>
        <end position="393"/>
    </location>
</feature>
<dbReference type="SMART" id="SM00409">
    <property type="entry name" value="IG"/>
    <property type="match status" value="2"/>
</dbReference>
<evidence type="ECO:0000256" key="5">
    <source>
        <dbReference type="ARBA" id="ARBA00022989"/>
    </source>
</evidence>
<evidence type="ECO:0000259" key="14">
    <source>
        <dbReference type="PROSITE" id="PS50835"/>
    </source>
</evidence>
<dbReference type="SMART" id="SM00406">
    <property type="entry name" value="IGv"/>
    <property type="match status" value="2"/>
</dbReference>
<evidence type="ECO:0000256" key="6">
    <source>
        <dbReference type="ARBA" id="ARBA00023136"/>
    </source>
</evidence>
<dbReference type="GO" id="GO:0042102">
    <property type="term" value="P:positive regulation of T cell proliferation"/>
    <property type="evidence" value="ECO:0007669"/>
    <property type="project" value="TreeGrafter"/>
</dbReference>
<evidence type="ECO:0000256" key="7">
    <source>
        <dbReference type="ARBA" id="ARBA00023157"/>
    </source>
</evidence>
<dbReference type="GO" id="GO:0042130">
    <property type="term" value="P:negative regulation of T cell proliferation"/>
    <property type="evidence" value="ECO:0007669"/>
    <property type="project" value="TreeGrafter"/>
</dbReference>
<evidence type="ECO:0000256" key="13">
    <source>
        <dbReference type="SAM" id="SignalP"/>
    </source>
</evidence>
<comment type="subcellular location">
    <subcellularLocation>
        <location evidence="1">Cell membrane</location>
        <topology evidence="1">Single-pass type I membrane protein</topology>
    </subcellularLocation>
</comment>
<evidence type="ECO:0000256" key="8">
    <source>
        <dbReference type="ARBA" id="ARBA00023170"/>
    </source>
</evidence>
<dbReference type="GeneTree" id="ENSGT00940000163670"/>
<reference evidence="15" key="1">
    <citation type="submission" date="2025-08" db="UniProtKB">
        <authorList>
            <consortium name="Ensembl"/>
        </authorList>
    </citation>
    <scope>IDENTIFICATION</scope>
</reference>
<keyword evidence="9" id="KW-0325">Glycoprotein</keyword>
<dbReference type="InterPro" id="IPR051713">
    <property type="entry name" value="T-cell_Activation_Regulation"/>
</dbReference>
<dbReference type="PROSITE" id="PS50835">
    <property type="entry name" value="IG_LIKE"/>
    <property type="match status" value="2"/>
</dbReference>
<keyword evidence="7" id="KW-1015">Disulfide bond</keyword>
<feature type="signal peptide" evidence="13">
    <location>
        <begin position="1"/>
        <end position="19"/>
    </location>
</feature>
<evidence type="ECO:0000256" key="3">
    <source>
        <dbReference type="ARBA" id="ARBA00022692"/>
    </source>
</evidence>
<dbReference type="Ensembl" id="ENSKMAT00000018594.1">
    <property type="protein sequence ID" value="ENSKMAP00000018338.1"/>
    <property type="gene ID" value="ENSKMAG00000013658.1"/>
</dbReference>
<dbReference type="Gene3D" id="2.60.40.10">
    <property type="entry name" value="Immunoglobulins"/>
    <property type="match status" value="3"/>
</dbReference>
<evidence type="ECO:0000256" key="9">
    <source>
        <dbReference type="ARBA" id="ARBA00023180"/>
    </source>
</evidence>
<feature type="chain" id="PRO_5018791261" description="Ig-like domain-containing protein" evidence="13">
    <location>
        <begin position="20"/>
        <end position="393"/>
    </location>
</feature>
<evidence type="ECO:0000313" key="16">
    <source>
        <dbReference type="Proteomes" id="UP000264800"/>
    </source>
</evidence>
<keyword evidence="10" id="KW-0393">Immunoglobulin domain</keyword>
<dbReference type="OMA" id="GRDKKPR"/>
<dbReference type="GO" id="GO:0009897">
    <property type="term" value="C:external side of plasma membrane"/>
    <property type="evidence" value="ECO:0007669"/>
    <property type="project" value="TreeGrafter"/>
</dbReference>
<proteinExistence type="predicted"/>
<evidence type="ECO:0000256" key="11">
    <source>
        <dbReference type="SAM" id="MobiDB-lite"/>
    </source>
</evidence>
<dbReference type="GO" id="GO:0007166">
    <property type="term" value="P:cell surface receptor signaling pathway"/>
    <property type="evidence" value="ECO:0007669"/>
    <property type="project" value="TreeGrafter"/>
</dbReference>
<feature type="domain" description="Ig-like" evidence="14">
    <location>
        <begin position="212"/>
        <end position="325"/>
    </location>
</feature>
<evidence type="ECO:0000256" key="12">
    <source>
        <dbReference type="SAM" id="Phobius"/>
    </source>
</evidence>
<sequence length="393" mass="44385">MSTIHTWACFLLWISVATQEKMPDVTVTCFISEECGLPCNFQPGRGETVEWFRQDVLLYKFERNSSSKDYFKQQQLAERASISPQHISNGNATLMLRRSGLKDRGTYRCHVRTSAGEHNAKVILKVEAPIRDLFLELSRLSGYEEMKCTVRDVFPAPRVTWVTEPPTFELRPITRKEAGQTGLFTVNSRLRKLAGHPDLIYICKVTSSYGGPSWISSLRKREIKGPEGKDLTIPCRAPTHLNNPSLSWTFSNGKNATLIFRYDSQSMHSDSSPLWVNHVELDSYRVSFGDGSLRLMDPKHSEHSGSYTCEFALPYSKHTEHSKVTIDQPPGQAKVSSEEPSYWWVICVVAALLLFALAGVLVYLKLKGKASKPRNNPDEERELNRVKDAAAAQ</sequence>